<evidence type="ECO:0000313" key="2">
    <source>
        <dbReference type="Proteomes" id="UP000233469"/>
    </source>
</evidence>
<dbReference type="EMBL" id="LLXL01001217">
    <property type="protein sequence ID" value="PKK65673.1"/>
    <property type="molecule type" value="Genomic_DNA"/>
</dbReference>
<sequence>MSSIPINHNSTSQLPNFKFQISKQLTHFFSTQKVIPRRLQEKFFTYIRKKLLERLDFITSRAQKKEKNNHM</sequence>
<organism evidence="1 2">
    <name type="scientific">Rhizophagus irregularis</name>
    <dbReference type="NCBI Taxonomy" id="588596"/>
    <lineage>
        <taxon>Eukaryota</taxon>
        <taxon>Fungi</taxon>
        <taxon>Fungi incertae sedis</taxon>
        <taxon>Mucoromycota</taxon>
        <taxon>Glomeromycotina</taxon>
        <taxon>Glomeromycetes</taxon>
        <taxon>Glomerales</taxon>
        <taxon>Glomeraceae</taxon>
        <taxon>Rhizophagus</taxon>
    </lineage>
</organism>
<evidence type="ECO:0000313" key="1">
    <source>
        <dbReference type="EMBL" id="PKK65673.1"/>
    </source>
</evidence>
<comment type="caution">
    <text evidence="1">The sequence shown here is derived from an EMBL/GenBank/DDBJ whole genome shotgun (WGS) entry which is preliminary data.</text>
</comment>
<reference evidence="1 2" key="2">
    <citation type="submission" date="2017-10" db="EMBL/GenBank/DDBJ databases">
        <title>Extensive intraspecific genome diversity in a model arbuscular mycorrhizal fungus.</title>
        <authorList>
            <person name="Chen E.C.H."/>
            <person name="Morin E."/>
            <person name="Baudet D."/>
            <person name="Noel J."/>
            <person name="Ndikumana S."/>
            <person name="Charron P."/>
            <person name="St-Onge C."/>
            <person name="Giorgi J."/>
            <person name="Grigoriev I.V."/>
            <person name="Roux C."/>
            <person name="Martin F.M."/>
            <person name="Corradi N."/>
        </authorList>
    </citation>
    <scope>NUCLEOTIDE SEQUENCE [LARGE SCALE GENOMIC DNA]</scope>
    <source>
        <strain evidence="1 2">C2</strain>
    </source>
</reference>
<accession>A0A2N1MVJ8</accession>
<reference evidence="1 2" key="1">
    <citation type="submission" date="2016-04" db="EMBL/GenBank/DDBJ databases">
        <title>Genome analyses suggest a sexual origin of heterokaryosis in a supposedly ancient asexual fungus.</title>
        <authorList>
            <person name="Ropars J."/>
            <person name="Sedzielewska K."/>
            <person name="Noel J."/>
            <person name="Charron P."/>
            <person name="Farinelli L."/>
            <person name="Marton T."/>
            <person name="Kruger M."/>
            <person name="Pelin A."/>
            <person name="Brachmann A."/>
            <person name="Corradi N."/>
        </authorList>
    </citation>
    <scope>NUCLEOTIDE SEQUENCE [LARGE SCALE GENOMIC DNA]</scope>
    <source>
        <strain evidence="1 2">C2</strain>
    </source>
</reference>
<dbReference type="AlphaFoldDB" id="A0A2N1MVJ8"/>
<dbReference type="Proteomes" id="UP000233469">
    <property type="component" value="Unassembled WGS sequence"/>
</dbReference>
<feature type="non-terminal residue" evidence="1">
    <location>
        <position position="71"/>
    </location>
</feature>
<proteinExistence type="predicted"/>
<name>A0A2N1MVJ8_9GLOM</name>
<gene>
    <name evidence="1" type="ORF">RhiirC2_754688</name>
</gene>
<protein>
    <submittedName>
        <fullName evidence="1">Uncharacterized protein</fullName>
    </submittedName>
</protein>